<dbReference type="PANTHER" id="PTHR22900:SF9">
    <property type="entry name" value="CARBOHYDRATE SULFOTRANSFERASE-RELATED"/>
    <property type="match status" value="1"/>
</dbReference>
<protein>
    <submittedName>
        <fullName evidence="1">Uncharacterized protein</fullName>
    </submittedName>
</protein>
<dbReference type="InterPro" id="IPR007669">
    <property type="entry name" value="Chst-1-like"/>
</dbReference>
<proteinExistence type="predicted"/>
<accession>A0A2A2LWI4</accession>
<sequence length="223" mass="25926">MNNLFCYIGKPKSLSLRNQLFNEKMIGKRQATKTPCIYIDSLYLYRRIRRGCEYFVPTSEYIVPKAEIVVKCEPYVSYRVEDYTNSNIIVFVQDPLMRFLDAYIEKCTMAGQNQTSPRKSSSCLGCKDSLKCMLERLHAKLRMIAQSDTRYYEEASQDNEDVLIYPLSWYCNFKKSSLRKMTVIRLEEESESLASAELAEFFNSRRVSQNSMAGVFKSVDGKE</sequence>
<organism evidence="1 2">
    <name type="scientific">Diploscapter pachys</name>
    <dbReference type="NCBI Taxonomy" id="2018661"/>
    <lineage>
        <taxon>Eukaryota</taxon>
        <taxon>Metazoa</taxon>
        <taxon>Ecdysozoa</taxon>
        <taxon>Nematoda</taxon>
        <taxon>Chromadorea</taxon>
        <taxon>Rhabditida</taxon>
        <taxon>Rhabditina</taxon>
        <taxon>Rhabditomorpha</taxon>
        <taxon>Rhabditoidea</taxon>
        <taxon>Rhabditidae</taxon>
        <taxon>Diploscapter</taxon>
    </lineage>
</organism>
<dbReference type="InterPro" id="IPR005331">
    <property type="entry name" value="Sulfotransferase"/>
</dbReference>
<name>A0A2A2LWI4_9BILA</name>
<comment type="caution">
    <text evidence="1">The sequence shown here is derived from an EMBL/GenBank/DDBJ whole genome shotgun (WGS) entry which is preliminary data.</text>
</comment>
<gene>
    <name evidence="1" type="ORF">WR25_13262</name>
</gene>
<dbReference type="GO" id="GO:0047756">
    <property type="term" value="F:chondroitin 4-sulfotransferase activity"/>
    <property type="evidence" value="ECO:0007669"/>
    <property type="project" value="InterPro"/>
</dbReference>
<dbReference type="GO" id="GO:0016020">
    <property type="term" value="C:membrane"/>
    <property type="evidence" value="ECO:0007669"/>
    <property type="project" value="InterPro"/>
</dbReference>
<dbReference type="GO" id="GO:0050650">
    <property type="term" value="P:chondroitin sulfate proteoglycan biosynthetic process"/>
    <property type="evidence" value="ECO:0007669"/>
    <property type="project" value="InterPro"/>
</dbReference>
<reference evidence="1 2" key="1">
    <citation type="journal article" date="2017" name="Curr. Biol.">
        <title>Genome architecture and evolution of a unichromosomal asexual nematode.</title>
        <authorList>
            <person name="Fradin H."/>
            <person name="Zegar C."/>
            <person name="Gutwein M."/>
            <person name="Lucas J."/>
            <person name="Kovtun M."/>
            <person name="Corcoran D."/>
            <person name="Baugh L.R."/>
            <person name="Kiontke K."/>
            <person name="Gunsalus K."/>
            <person name="Fitch D.H."/>
            <person name="Piano F."/>
        </authorList>
    </citation>
    <scope>NUCLEOTIDE SEQUENCE [LARGE SCALE GENOMIC DNA]</scope>
    <source>
        <strain evidence="1">PF1309</strain>
    </source>
</reference>
<dbReference type="Proteomes" id="UP000218231">
    <property type="component" value="Unassembled WGS sequence"/>
</dbReference>
<dbReference type="Pfam" id="PF03567">
    <property type="entry name" value="Sulfotransfer_2"/>
    <property type="match status" value="1"/>
</dbReference>
<dbReference type="PANTHER" id="PTHR22900">
    <property type="entry name" value="PROTEIN CBG14245-RELATED"/>
    <property type="match status" value="1"/>
</dbReference>
<evidence type="ECO:0000313" key="1">
    <source>
        <dbReference type="EMBL" id="PAV90586.1"/>
    </source>
</evidence>
<dbReference type="EMBL" id="LIAE01006366">
    <property type="protein sequence ID" value="PAV90586.1"/>
    <property type="molecule type" value="Genomic_DNA"/>
</dbReference>
<evidence type="ECO:0000313" key="2">
    <source>
        <dbReference type="Proteomes" id="UP000218231"/>
    </source>
</evidence>
<dbReference type="STRING" id="2018661.A0A2A2LWI4"/>
<dbReference type="GO" id="GO:1902884">
    <property type="term" value="P:positive regulation of response to oxidative stress"/>
    <property type="evidence" value="ECO:0007669"/>
    <property type="project" value="InterPro"/>
</dbReference>
<keyword evidence="2" id="KW-1185">Reference proteome</keyword>
<dbReference type="AlphaFoldDB" id="A0A2A2LWI4"/>